<evidence type="ECO:0000313" key="1">
    <source>
        <dbReference type="EMBL" id="MBA2870986.1"/>
    </source>
</evidence>
<evidence type="ECO:0000313" key="2">
    <source>
        <dbReference type="Proteomes" id="UP000580891"/>
    </source>
</evidence>
<comment type="caution">
    <text evidence="1">The sequence shown here is derived from an EMBL/GenBank/DDBJ whole genome shotgun (WGS) entry which is preliminary data.</text>
</comment>
<proteinExistence type="predicted"/>
<reference evidence="1 2" key="1">
    <citation type="submission" date="2020-07" db="EMBL/GenBank/DDBJ databases">
        <title>Genomic Encyclopedia of Type Strains, Phase IV (KMG-IV): sequencing the most valuable type-strain genomes for metagenomic binning, comparative biology and taxonomic classification.</title>
        <authorList>
            <person name="Goeker M."/>
        </authorList>
    </citation>
    <scope>NUCLEOTIDE SEQUENCE [LARGE SCALE GENOMIC DNA]</scope>
    <source>
        <strain evidence="1 2">DSM 25220</strain>
    </source>
</reference>
<sequence>MFVTDAWRAYKTYVKEKGLEHYRIKSDDDKHVIKGIYHIQNVNGFHSRLKQWMDRFKGVVSKYLENYFDWFLFVDKRGYETTK</sequence>
<accession>A0A7W0BW93</accession>
<dbReference type="Proteomes" id="UP000580891">
    <property type="component" value="Unassembled WGS sequence"/>
</dbReference>
<name>A0A7W0BW93_9BACL</name>
<organism evidence="1 2">
    <name type="scientific">[Anoxybacillus] calidus</name>
    <dbReference type="NCBI Taxonomy" id="575178"/>
    <lineage>
        <taxon>Bacteria</taxon>
        <taxon>Bacillati</taxon>
        <taxon>Bacillota</taxon>
        <taxon>Bacilli</taxon>
        <taxon>Bacillales</taxon>
        <taxon>Anoxybacillaceae</taxon>
        <taxon>Paranoxybacillus</taxon>
    </lineage>
</organism>
<dbReference type="AlphaFoldDB" id="A0A7W0BW93"/>
<keyword evidence="2" id="KW-1185">Reference proteome</keyword>
<dbReference type="NCBIfam" id="NF033547">
    <property type="entry name" value="transpos_IS1595"/>
    <property type="match status" value="1"/>
</dbReference>
<gene>
    <name evidence="1" type="ORF">HNQ85_001256</name>
</gene>
<protein>
    <submittedName>
        <fullName evidence="1">IS1 family transposase</fullName>
    </submittedName>
</protein>
<dbReference type="EMBL" id="JACDUU010000002">
    <property type="protein sequence ID" value="MBA2870986.1"/>
    <property type="molecule type" value="Genomic_DNA"/>
</dbReference>